<dbReference type="InterPro" id="IPR012947">
    <property type="entry name" value="tRNA_SAD"/>
</dbReference>
<dbReference type="InterPro" id="IPR018163">
    <property type="entry name" value="Thr/Ala-tRNA-synth_IIc_edit"/>
</dbReference>
<dbReference type="SMART" id="SM00863">
    <property type="entry name" value="tRNA_SAD"/>
    <property type="match status" value="1"/>
</dbReference>
<evidence type="ECO:0000256" key="4">
    <source>
        <dbReference type="ARBA" id="ARBA00022833"/>
    </source>
</evidence>
<dbReference type="Gene3D" id="2.40.30.130">
    <property type="match status" value="1"/>
</dbReference>
<keyword evidence="7" id="KW-1185">Reference proteome</keyword>
<organism evidence="6 7">
    <name type="scientific">Entomortierella parvispora</name>
    <dbReference type="NCBI Taxonomy" id="205924"/>
    <lineage>
        <taxon>Eukaryota</taxon>
        <taxon>Fungi</taxon>
        <taxon>Fungi incertae sedis</taxon>
        <taxon>Mucoromycota</taxon>
        <taxon>Mortierellomycotina</taxon>
        <taxon>Mortierellomycetes</taxon>
        <taxon>Mortierellales</taxon>
        <taxon>Mortierellaceae</taxon>
        <taxon>Entomortierella</taxon>
    </lineage>
</organism>
<evidence type="ECO:0000313" key="6">
    <source>
        <dbReference type="EMBL" id="GJJ79162.1"/>
    </source>
</evidence>
<reference evidence="6" key="1">
    <citation type="submission" date="2021-11" db="EMBL/GenBank/DDBJ databases">
        <authorList>
            <person name="Herlambang A."/>
            <person name="Guo Y."/>
            <person name="Takashima Y."/>
            <person name="Nishizawa T."/>
        </authorList>
    </citation>
    <scope>NUCLEOTIDE SEQUENCE</scope>
    <source>
        <strain evidence="6">E1425</strain>
    </source>
</reference>
<comment type="similarity">
    <text evidence="2">Belongs to the class-II aminoacyl-tRNA synthetase family. Alax-L subfamily.</text>
</comment>
<keyword evidence="3" id="KW-0479">Metal-binding</keyword>
<dbReference type="InterPro" id="IPR051335">
    <property type="entry name" value="Alanyl-tRNA_Editing_Enzymes"/>
</dbReference>
<dbReference type="EMBL" id="BQFW01000015">
    <property type="protein sequence ID" value="GJJ79162.1"/>
    <property type="molecule type" value="Genomic_DNA"/>
</dbReference>
<dbReference type="GO" id="GO:0004812">
    <property type="term" value="F:aminoacyl-tRNA ligase activity"/>
    <property type="evidence" value="ECO:0007669"/>
    <property type="project" value="InterPro"/>
</dbReference>
<dbReference type="GO" id="GO:0005524">
    <property type="term" value="F:ATP binding"/>
    <property type="evidence" value="ECO:0007669"/>
    <property type="project" value="InterPro"/>
</dbReference>
<dbReference type="AlphaFoldDB" id="A0A9P3M2J4"/>
<dbReference type="SUPFAM" id="SSF55186">
    <property type="entry name" value="ThrRS/AlaRS common domain"/>
    <property type="match status" value="1"/>
</dbReference>
<gene>
    <name evidence="6" type="ORF">EMPS_11521</name>
</gene>
<dbReference type="PANTHER" id="PTHR43462">
    <property type="entry name" value="ALANYL-TRNA EDITING PROTEIN"/>
    <property type="match status" value="1"/>
</dbReference>
<evidence type="ECO:0000256" key="1">
    <source>
        <dbReference type="ARBA" id="ARBA00001947"/>
    </source>
</evidence>
<dbReference type="GO" id="GO:0002196">
    <property type="term" value="F:Ser-tRNA(Ala) deacylase activity"/>
    <property type="evidence" value="ECO:0007669"/>
    <property type="project" value="TreeGrafter"/>
</dbReference>
<dbReference type="GO" id="GO:0043039">
    <property type="term" value="P:tRNA aminoacylation"/>
    <property type="evidence" value="ECO:0007669"/>
    <property type="project" value="InterPro"/>
</dbReference>
<dbReference type="Proteomes" id="UP000827284">
    <property type="component" value="Unassembled WGS sequence"/>
</dbReference>
<evidence type="ECO:0000256" key="2">
    <source>
        <dbReference type="ARBA" id="ARBA00008429"/>
    </source>
</evidence>
<sequence>MTEDNPNAPAAPVVEQVPVGLLTCQHTPYLRNFTTTVLACSKKPNKQKLYEVQLQDTILFPEGGGQPCDYGTLNESIEVKNVQRVGTSHVHHTTAPVEEGIEARLEVEWKRRFDHMQQHSGQHLVSALFDQIECFTVAWGMNATRCHVELSKAPTPEQVKDVEERLNLYIRRNYPVHVTFTEERPPTMPKDYVGPNGVFRVIEIMEDLDIVAAEEDPLGLNATLDENGEKVKKGLVHLDYNPCCGTHVKSLKDLQCIKLLHQEKIRGDNCRLFFVCGQRALNLLQETYQVTRDLATVLSAPGGPETFVETVVKNQKQSREAFKQTKNLYKDLATYVVRDWAAELKEKNPILEDETKGPGYLITYHREDAEMDYLVLLTSLLKDQELVKGGRIFVLSAGDKKEGGPMIVTGQDEGLVKSVAAEIVKHVEVKGGGKGRWQGKSKSWKGLEAAHAAAETLVQSA</sequence>
<name>A0A9P3M2J4_9FUNG</name>
<proteinExistence type="inferred from homology"/>
<dbReference type="PANTHER" id="PTHR43462:SF1">
    <property type="entry name" value="ALANYL-TRNA EDITING PROTEIN AARSD1"/>
    <property type="match status" value="1"/>
</dbReference>
<dbReference type="Gene3D" id="3.30.980.10">
    <property type="entry name" value="Threonyl-trna Synthetase, Chain A, domain 2"/>
    <property type="match status" value="1"/>
</dbReference>
<evidence type="ECO:0000259" key="5">
    <source>
        <dbReference type="SMART" id="SM00863"/>
    </source>
</evidence>
<accession>A0A9P3M2J4</accession>
<comment type="caution">
    <text evidence="6">The sequence shown here is derived from an EMBL/GenBank/DDBJ whole genome shotgun (WGS) entry which is preliminary data.</text>
</comment>
<evidence type="ECO:0000313" key="7">
    <source>
        <dbReference type="Proteomes" id="UP000827284"/>
    </source>
</evidence>
<dbReference type="GO" id="GO:0046872">
    <property type="term" value="F:metal ion binding"/>
    <property type="evidence" value="ECO:0007669"/>
    <property type="project" value="UniProtKB-KW"/>
</dbReference>
<comment type="cofactor">
    <cofactor evidence="1">
        <name>Zn(2+)</name>
        <dbReference type="ChEBI" id="CHEBI:29105"/>
    </cofactor>
</comment>
<dbReference type="OrthoDB" id="288942at2759"/>
<reference evidence="6" key="2">
    <citation type="journal article" date="2022" name="Microbiol. Resour. Announc.">
        <title>Whole-Genome Sequence of Entomortierella parvispora E1425, a Mucoromycotan Fungus Associated with Burkholderiaceae-Related Endosymbiotic Bacteria.</title>
        <authorList>
            <person name="Herlambang A."/>
            <person name="Guo Y."/>
            <person name="Takashima Y."/>
            <person name="Narisawa K."/>
            <person name="Ohta H."/>
            <person name="Nishizawa T."/>
        </authorList>
    </citation>
    <scope>NUCLEOTIDE SEQUENCE</scope>
    <source>
        <strain evidence="6">E1425</strain>
    </source>
</reference>
<evidence type="ECO:0000256" key="3">
    <source>
        <dbReference type="ARBA" id="ARBA00022723"/>
    </source>
</evidence>
<feature type="domain" description="Threonyl/alanyl tRNA synthetase SAD" evidence="5">
    <location>
        <begin position="222"/>
        <end position="273"/>
    </location>
</feature>
<dbReference type="SUPFAM" id="SSF50447">
    <property type="entry name" value="Translation proteins"/>
    <property type="match status" value="1"/>
</dbReference>
<dbReference type="Pfam" id="PF07973">
    <property type="entry name" value="tRNA_SAD"/>
    <property type="match status" value="1"/>
</dbReference>
<keyword evidence="4" id="KW-0862">Zinc</keyword>
<protein>
    <submittedName>
        <fullName evidence="6">Misacylated tRNA(Ala) deacylase</fullName>
    </submittedName>
</protein>
<dbReference type="InterPro" id="IPR009000">
    <property type="entry name" value="Transl_B-barrel_sf"/>
</dbReference>